<dbReference type="InterPro" id="IPR001969">
    <property type="entry name" value="Aspartic_peptidase_AS"/>
</dbReference>
<dbReference type="PANTHER" id="PTHR31284">
    <property type="entry name" value="ACID PHOSPHATASE-LIKE PROTEIN"/>
    <property type="match status" value="1"/>
</dbReference>
<keyword evidence="1 3" id="KW-0732">Signal</keyword>
<reference evidence="4 5" key="1">
    <citation type="submission" date="2020-01" db="EMBL/GenBank/DDBJ databases">
        <title>Genetics and antimicrobial susceptibilities of Nocardia species isolated from the soil; a comparison with species isolated from humans.</title>
        <authorList>
            <person name="Carrasco G."/>
            <person name="Monzon S."/>
            <person name="Sansegundo M."/>
            <person name="Garcia E."/>
            <person name="Garrido N."/>
            <person name="Medina M.J."/>
            <person name="Villalon P."/>
            <person name="Ramirez-Arocha A.C."/>
            <person name="Jimenez P."/>
            <person name="Cuesta I."/>
            <person name="Valdezate S."/>
        </authorList>
    </citation>
    <scope>NUCLEOTIDE SEQUENCE [LARGE SCALE GENOMIC DNA]</scope>
    <source>
        <strain evidence="4 5">CNM20110626</strain>
    </source>
</reference>
<organism evidence="4 5">
    <name type="scientific">Nocardia cyriacigeorgica</name>
    <dbReference type="NCBI Taxonomy" id="135487"/>
    <lineage>
        <taxon>Bacteria</taxon>
        <taxon>Bacillati</taxon>
        <taxon>Actinomycetota</taxon>
        <taxon>Actinomycetes</taxon>
        <taxon>Mycobacteriales</taxon>
        <taxon>Nocardiaceae</taxon>
        <taxon>Nocardia</taxon>
    </lineage>
</organism>
<gene>
    <name evidence="4" type="ORF">GV791_04320</name>
</gene>
<dbReference type="Gene3D" id="3.40.50.1000">
    <property type="entry name" value="HAD superfamily/HAD-like"/>
    <property type="match status" value="1"/>
</dbReference>
<dbReference type="InterPro" id="IPR023214">
    <property type="entry name" value="HAD_sf"/>
</dbReference>
<feature type="signal peptide" evidence="3">
    <location>
        <begin position="1"/>
        <end position="24"/>
    </location>
</feature>
<evidence type="ECO:0000313" key="4">
    <source>
        <dbReference type="EMBL" id="NEW31786.1"/>
    </source>
</evidence>
<feature type="chain" id="PRO_5026742108" description="Phosphatase" evidence="3">
    <location>
        <begin position="25"/>
        <end position="321"/>
    </location>
</feature>
<evidence type="ECO:0000256" key="2">
    <source>
        <dbReference type="SAM" id="MobiDB-lite"/>
    </source>
</evidence>
<feature type="compositionally biased region" description="Low complexity" evidence="2">
    <location>
        <begin position="35"/>
        <end position="92"/>
    </location>
</feature>
<dbReference type="PANTHER" id="PTHR31284:SF10">
    <property type="entry name" value="ACID PHOSPHATASE-LIKE PROTEIN"/>
    <property type="match status" value="1"/>
</dbReference>
<dbReference type="InterPro" id="IPR036412">
    <property type="entry name" value="HAD-like_sf"/>
</dbReference>
<dbReference type="InterPro" id="IPR005519">
    <property type="entry name" value="Acid_phosphat_B-like"/>
</dbReference>
<feature type="compositionally biased region" description="Basic and acidic residues" evidence="2">
    <location>
        <begin position="102"/>
        <end position="115"/>
    </location>
</feature>
<feature type="compositionally biased region" description="Basic and acidic residues" evidence="2">
    <location>
        <begin position="122"/>
        <end position="145"/>
    </location>
</feature>
<comment type="caution">
    <text evidence="4">The sequence shown here is derived from an EMBL/GenBank/DDBJ whole genome shotgun (WGS) entry which is preliminary data.</text>
</comment>
<dbReference type="GO" id="GO:0004190">
    <property type="term" value="F:aspartic-type endopeptidase activity"/>
    <property type="evidence" value="ECO:0007669"/>
    <property type="project" value="InterPro"/>
</dbReference>
<dbReference type="PROSITE" id="PS00141">
    <property type="entry name" value="ASP_PROTEASE"/>
    <property type="match status" value="1"/>
</dbReference>
<sequence>MKRSIAGVALGVAVTLIAPLPALADTGSSILPGETGSASGSAKSGSASGSAKSGSASGSAKSGSSSGSGKSGSSSGSGKSGSASGSSDSGSSSDDDTGSSSRSDRDTGSSSRSDDDTGSSSRSDDENRSRTPNSRSRDSESRTDSSDSDPTAGSSSGLPSYADWIAEVQTVVDQARTALAQRLPGATRPAIVLDIDNTSLETQYHPGIIIPAIDPMLRLATWAKGQGAAIIFVTGRPELVNGYTQHNLTSVGYPVDGLYGSPLTTLSAGSTGLEQYKTGARIDIESDGYTIVANIGNSASDLAGGHAELTFKLPDYNGALS</sequence>
<accession>A0A6P1CKT6</accession>
<dbReference type="Pfam" id="PF03767">
    <property type="entry name" value="Acid_phosphat_B"/>
    <property type="match status" value="1"/>
</dbReference>
<proteinExistence type="predicted"/>
<feature type="region of interest" description="Disordered" evidence="2">
    <location>
        <begin position="24"/>
        <end position="158"/>
    </location>
</feature>
<dbReference type="AlphaFoldDB" id="A0A6P1CKT6"/>
<dbReference type="GO" id="GO:0006508">
    <property type="term" value="P:proteolysis"/>
    <property type="evidence" value="ECO:0007669"/>
    <property type="project" value="InterPro"/>
</dbReference>
<protein>
    <recommendedName>
        <fullName evidence="6">Phosphatase</fullName>
    </recommendedName>
</protein>
<evidence type="ECO:0000313" key="5">
    <source>
        <dbReference type="Proteomes" id="UP000471166"/>
    </source>
</evidence>
<evidence type="ECO:0000256" key="1">
    <source>
        <dbReference type="ARBA" id="ARBA00022729"/>
    </source>
</evidence>
<dbReference type="EMBL" id="JAAGVB010000005">
    <property type="protein sequence ID" value="NEW31786.1"/>
    <property type="molecule type" value="Genomic_DNA"/>
</dbReference>
<name>A0A6P1CKT6_9NOCA</name>
<dbReference type="SUPFAM" id="SSF56784">
    <property type="entry name" value="HAD-like"/>
    <property type="match status" value="1"/>
</dbReference>
<dbReference type="Proteomes" id="UP000471166">
    <property type="component" value="Unassembled WGS sequence"/>
</dbReference>
<evidence type="ECO:0008006" key="6">
    <source>
        <dbReference type="Google" id="ProtNLM"/>
    </source>
</evidence>
<evidence type="ECO:0000256" key="3">
    <source>
        <dbReference type="SAM" id="SignalP"/>
    </source>
</evidence>
<feature type="compositionally biased region" description="Low complexity" evidence="2">
    <location>
        <begin position="148"/>
        <end position="157"/>
    </location>
</feature>